<comment type="caution">
    <text evidence="6">The sequence shown here is derived from an EMBL/GenBank/DDBJ whole genome shotgun (WGS) entry which is preliminary data.</text>
</comment>
<protein>
    <submittedName>
        <fullName evidence="6">Sodium Bile acid symporter family protein</fullName>
    </submittedName>
</protein>
<feature type="transmembrane region" description="Helical" evidence="5">
    <location>
        <begin position="225"/>
        <end position="249"/>
    </location>
</feature>
<accession>U2V5J6</accession>
<dbReference type="eggNOG" id="COG0385">
    <property type="taxonomic scope" value="Bacteria"/>
</dbReference>
<evidence type="ECO:0000313" key="6">
    <source>
        <dbReference type="EMBL" id="ERL07916.1"/>
    </source>
</evidence>
<dbReference type="InterPro" id="IPR004710">
    <property type="entry name" value="Bilac:Na_transpt"/>
</dbReference>
<dbReference type="STRING" id="1125712.HMPREF1316_1813"/>
<dbReference type="InterPro" id="IPR038770">
    <property type="entry name" value="Na+/solute_symporter_sf"/>
</dbReference>
<dbReference type="PANTHER" id="PTHR10361">
    <property type="entry name" value="SODIUM-BILE ACID COTRANSPORTER"/>
    <property type="match status" value="1"/>
</dbReference>
<proteinExistence type="predicted"/>
<dbReference type="Pfam" id="PF01758">
    <property type="entry name" value="SBF"/>
    <property type="match status" value="1"/>
</dbReference>
<keyword evidence="2 5" id="KW-0812">Transmembrane</keyword>
<feature type="transmembrane region" description="Helical" evidence="5">
    <location>
        <begin position="162"/>
        <end position="183"/>
    </location>
</feature>
<evidence type="ECO:0000256" key="3">
    <source>
        <dbReference type="ARBA" id="ARBA00022989"/>
    </source>
</evidence>
<dbReference type="AlphaFoldDB" id="U2V5J6"/>
<dbReference type="Proteomes" id="UP000016638">
    <property type="component" value="Unassembled WGS sequence"/>
</dbReference>
<keyword evidence="3 5" id="KW-1133">Transmembrane helix</keyword>
<evidence type="ECO:0000256" key="1">
    <source>
        <dbReference type="ARBA" id="ARBA00004141"/>
    </source>
</evidence>
<dbReference type="Gene3D" id="1.20.1530.20">
    <property type="match status" value="1"/>
</dbReference>
<dbReference type="EMBL" id="AWEZ01000050">
    <property type="protein sequence ID" value="ERL07916.1"/>
    <property type="molecule type" value="Genomic_DNA"/>
</dbReference>
<feature type="transmembrane region" description="Helical" evidence="5">
    <location>
        <begin position="101"/>
        <end position="123"/>
    </location>
</feature>
<keyword evidence="7" id="KW-1185">Reference proteome</keyword>
<feature type="transmembrane region" description="Helical" evidence="5">
    <location>
        <begin position="42"/>
        <end position="60"/>
    </location>
</feature>
<evidence type="ECO:0000313" key="7">
    <source>
        <dbReference type="Proteomes" id="UP000016638"/>
    </source>
</evidence>
<dbReference type="PANTHER" id="PTHR10361:SF28">
    <property type="entry name" value="P3 PROTEIN-RELATED"/>
    <property type="match status" value="1"/>
</dbReference>
<keyword evidence="4 5" id="KW-0472">Membrane</keyword>
<dbReference type="GO" id="GO:0016020">
    <property type="term" value="C:membrane"/>
    <property type="evidence" value="ECO:0007669"/>
    <property type="project" value="UniProtKB-SubCell"/>
</dbReference>
<gene>
    <name evidence="6" type="ORF">HMPREF1316_1813</name>
</gene>
<organism evidence="6 7">
    <name type="scientific">Olsenella profusa F0195</name>
    <dbReference type="NCBI Taxonomy" id="1125712"/>
    <lineage>
        <taxon>Bacteria</taxon>
        <taxon>Bacillati</taxon>
        <taxon>Actinomycetota</taxon>
        <taxon>Coriobacteriia</taxon>
        <taxon>Coriobacteriales</taxon>
        <taxon>Atopobiaceae</taxon>
        <taxon>Olsenella</taxon>
    </lineage>
</organism>
<sequence>MAGNLWRRLGSLIARHMIIVMPCCLALGILRPEWFVPLRPLVGPLFMVMAFQGALGNSVARVRETFAHPLPLVLILLFSHVGMPLIAFGVGHALFGASPAVVSGLTLEYAVPVATSSILWISLYGGDISLGLSAVLLSALVSPVTIPLAMQLLVGTSVQIDVAGMVRELAVLVAVPAVAGTTLNDATHGWGARTLAPALAPLARILLVLIVTTNTTGISSLMLHLTPLLVGVLAFSGVLCTLGYLLGLLLARGTHQPRDRFVSMTFASAMKNISAGAVIAVGSLPADALFPVMAGTLFQQFLAAAFGSRMGRALEGGGNVGEECLVHRAL</sequence>
<evidence type="ECO:0000256" key="4">
    <source>
        <dbReference type="ARBA" id="ARBA00023136"/>
    </source>
</evidence>
<feature type="transmembrane region" description="Helical" evidence="5">
    <location>
        <begin position="12"/>
        <end position="30"/>
    </location>
</feature>
<evidence type="ECO:0000256" key="2">
    <source>
        <dbReference type="ARBA" id="ARBA00022692"/>
    </source>
</evidence>
<reference evidence="6 7" key="1">
    <citation type="submission" date="2013-08" db="EMBL/GenBank/DDBJ databases">
        <authorList>
            <person name="Durkin A.S."/>
            <person name="Haft D.R."/>
            <person name="McCorrison J."/>
            <person name="Torralba M."/>
            <person name="Gillis M."/>
            <person name="Haft D.H."/>
            <person name="Methe B."/>
            <person name="Sutton G."/>
            <person name="Nelson K.E."/>
        </authorList>
    </citation>
    <scope>NUCLEOTIDE SEQUENCE [LARGE SCALE GENOMIC DNA]</scope>
    <source>
        <strain evidence="6 7">F0195</strain>
    </source>
</reference>
<name>U2V5J6_9ACTN</name>
<evidence type="ECO:0000256" key="5">
    <source>
        <dbReference type="SAM" id="Phobius"/>
    </source>
</evidence>
<dbReference type="InterPro" id="IPR002657">
    <property type="entry name" value="BilAc:Na_symport/Acr3"/>
</dbReference>
<feature type="transmembrane region" description="Helical" evidence="5">
    <location>
        <begin position="72"/>
        <end position="95"/>
    </location>
</feature>
<feature type="transmembrane region" description="Helical" evidence="5">
    <location>
        <begin position="130"/>
        <end position="150"/>
    </location>
</feature>
<comment type="subcellular location">
    <subcellularLocation>
        <location evidence="1">Membrane</location>
        <topology evidence="1">Multi-pass membrane protein</topology>
    </subcellularLocation>
</comment>
<dbReference type="PATRIC" id="fig|1125712.3.peg.1527"/>